<dbReference type="InterPro" id="IPR045619">
    <property type="entry name" value="DUF6443"/>
</dbReference>
<name>A0A562MCV7_9SPHI</name>
<protein>
    <recommendedName>
        <fullName evidence="1">DUF6443 domain-containing protein</fullName>
    </recommendedName>
</protein>
<reference evidence="2 3" key="1">
    <citation type="journal article" date="2015" name="Stand. Genomic Sci.">
        <title>Genomic Encyclopedia of Bacterial and Archaeal Type Strains, Phase III: the genomes of soil and plant-associated and newly described type strains.</title>
        <authorList>
            <person name="Whitman W.B."/>
            <person name="Woyke T."/>
            <person name="Klenk H.P."/>
            <person name="Zhou Y."/>
            <person name="Lilburn T.G."/>
            <person name="Beck B.J."/>
            <person name="De Vos P."/>
            <person name="Vandamme P."/>
            <person name="Eisen J.A."/>
            <person name="Garrity G."/>
            <person name="Hugenholtz P."/>
            <person name="Kyrpides N.C."/>
        </authorList>
    </citation>
    <scope>NUCLEOTIDE SEQUENCE [LARGE SCALE GENOMIC DNA]</scope>
    <source>
        <strain evidence="2 3">CGMCC 1.6855</strain>
    </source>
</reference>
<organism evidence="2 3">
    <name type="scientific">Sphingobacterium siyangense</name>
    <dbReference type="NCBI Taxonomy" id="459529"/>
    <lineage>
        <taxon>Bacteria</taxon>
        <taxon>Pseudomonadati</taxon>
        <taxon>Bacteroidota</taxon>
        <taxon>Sphingobacteriia</taxon>
        <taxon>Sphingobacteriales</taxon>
        <taxon>Sphingobacteriaceae</taxon>
        <taxon>Sphingobacterium</taxon>
    </lineage>
</organism>
<evidence type="ECO:0000313" key="3">
    <source>
        <dbReference type="Proteomes" id="UP000315908"/>
    </source>
</evidence>
<comment type="caution">
    <text evidence="2">The sequence shown here is derived from an EMBL/GenBank/DDBJ whole genome shotgun (WGS) entry which is preliminary data.</text>
</comment>
<evidence type="ECO:0000259" key="1">
    <source>
        <dbReference type="Pfam" id="PF20041"/>
    </source>
</evidence>
<dbReference type="Pfam" id="PF20041">
    <property type="entry name" value="DUF6443"/>
    <property type="match status" value="1"/>
</dbReference>
<evidence type="ECO:0000313" key="2">
    <source>
        <dbReference type="EMBL" id="TWI17658.1"/>
    </source>
</evidence>
<feature type="domain" description="DUF6443" evidence="1">
    <location>
        <begin position="95"/>
        <end position="217"/>
    </location>
</feature>
<dbReference type="EMBL" id="VLKR01000020">
    <property type="protein sequence ID" value="TWI17658.1"/>
    <property type="molecule type" value="Genomic_DNA"/>
</dbReference>
<dbReference type="Proteomes" id="UP000315908">
    <property type="component" value="Unassembled WGS sequence"/>
</dbReference>
<feature type="non-terminal residue" evidence="2">
    <location>
        <position position="219"/>
    </location>
</feature>
<proteinExistence type="predicted"/>
<sequence length="219" mass="23904">MKKNFLTLISLFGFVAVQGQRLPQDTTLNSYSNQINIQALKSITLQNGFHIPAPAAGKTVTISIVGFQNLLSTPTAGQNYIMTKTFRSPGVTLATLNAQRTIGDENQSIQYFDGLGRPSQTVQLMASPTYKDIVQHIEYDGFGRESTKYLPYGEKSGNGSFRASAKSTQSDFYKDGVGWDVAAVKTPNPYAVTVFENSPLNRVQQQGAPGSPWQPSANR</sequence>
<dbReference type="AlphaFoldDB" id="A0A562MCV7"/>
<dbReference type="RefSeq" id="WP_244294517.1">
    <property type="nucleotide sequence ID" value="NZ_VLKR01000020.1"/>
</dbReference>
<gene>
    <name evidence="2" type="ORF">IQ31_03544</name>
</gene>
<accession>A0A562MCV7</accession>